<sequence>MRPKSFRCDESTRRRKERVDCQLRGLRTGDLIGIEQTLFVHFVVYMGDGTIVGNVKSGVVYQNLYEKVGRNDCYICNYLDDMYRHFPPSVITDRAKRFATEKEFSYSMIGLHELAGSSLPFLRAVITLMHNHPIPYQPRPPDQPEGSEARELTWVEWLGGIMHGQGIQWCVAAREQ</sequence>
<evidence type="ECO:0000313" key="2">
    <source>
        <dbReference type="EMBL" id="OWF49450.1"/>
    </source>
</evidence>
<dbReference type="Proteomes" id="UP000242188">
    <property type="component" value="Unassembled WGS sequence"/>
</dbReference>
<dbReference type="AlphaFoldDB" id="A0A210QL48"/>
<dbReference type="Pfam" id="PF04970">
    <property type="entry name" value="LRAT"/>
    <property type="match status" value="1"/>
</dbReference>
<comment type="caution">
    <text evidence="2">The sequence shown here is derived from an EMBL/GenBank/DDBJ whole genome shotgun (WGS) entry which is preliminary data.</text>
</comment>
<reference evidence="2 3" key="1">
    <citation type="journal article" date="2017" name="Nat. Ecol. Evol.">
        <title>Scallop genome provides insights into evolution of bilaterian karyotype and development.</title>
        <authorList>
            <person name="Wang S."/>
            <person name="Zhang J."/>
            <person name="Jiao W."/>
            <person name="Li J."/>
            <person name="Xun X."/>
            <person name="Sun Y."/>
            <person name="Guo X."/>
            <person name="Huan P."/>
            <person name="Dong B."/>
            <person name="Zhang L."/>
            <person name="Hu X."/>
            <person name="Sun X."/>
            <person name="Wang J."/>
            <person name="Zhao C."/>
            <person name="Wang Y."/>
            <person name="Wang D."/>
            <person name="Huang X."/>
            <person name="Wang R."/>
            <person name="Lv J."/>
            <person name="Li Y."/>
            <person name="Zhang Z."/>
            <person name="Liu B."/>
            <person name="Lu W."/>
            <person name="Hui Y."/>
            <person name="Liang J."/>
            <person name="Zhou Z."/>
            <person name="Hou R."/>
            <person name="Li X."/>
            <person name="Liu Y."/>
            <person name="Li H."/>
            <person name="Ning X."/>
            <person name="Lin Y."/>
            <person name="Zhao L."/>
            <person name="Xing Q."/>
            <person name="Dou J."/>
            <person name="Li Y."/>
            <person name="Mao J."/>
            <person name="Guo H."/>
            <person name="Dou H."/>
            <person name="Li T."/>
            <person name="Mu C."/>
            <person name="Jiang W."/>
            <person name="Fu Q."/>
            <person name="Fu X."/>
            <person name="Miao Y."/>
            <person name="Liu J."/>
            <person name="Yu Q."/>
            <person name="Li R."/>
            <person name="Liao H."/>
            <person name="Li X."/>
            <person name="Kong Y."/>
            <person name="Jiang Z."/>
            <person name="Chourrout D."/>
            <person name="Li R."/>
            <person name="Bao Z."/>
        </authorList>
    </citation>
    <scope>NUCLEOTIDE SEQUENCE [LARGE SCALE GENOMIC DNA]</scope>
    <source>
        <strain evidence="2 3">PY_sf001</strain>
    </source>
</reference>
<dbReference type="Gene3D" id="3.90.1720.10">
    <property type="entry name" value="endopeptidase domain like (from Nostoc punctiforme)"/>
    <property type="match status" value="1"/>
</dbReference>
<gene>
    <name evidence="2" type="ORF">KP79_PYT19475</name>
</gene>
<evidence type="ECO:0000313" key="3">
    <source>
        <dbReference type="Proteomes" id="UP000242188"/>
    </source>
</evidence>
<feature type="domain" description="LRAT" evidence="1">
    <location>
        <begin position="26"/>
        <end position="108"/>
    </location>
</feature>
<keyword evidence="3" id="KW-1185">Reference proteome</keyword>
<dbReference type="EMBL" id="NEDP02003109">
    <property type="protein sequence ID" value="OWF49450.1"/>
    <property type="molecule type" value="Genomic_DNA"/>
</dbReference>
<accession>A0A210QL48</accession>
<dbReference type="InterPro" id="IPR007053">
    <property type="entry name" value="LRAT_dom"/>
</dbReference>
<evidence type="ECO:0000259" key="1">
    <source>
        <dbReference type="Pfam" id="PF04970"/>
    </source>
</evidence>
<organism evidence="2 3">
    <name type="scientific">Mizuhopecten yessoensis</name>
    <name type="common">Japanese scallop</name>
    <name type="synonym">Patinopecten yessoensis</name>
    <dbReference type="NCBI Taxonomy" id="6573"/>
    <lineage>
        <taxon>Eukaryota</taxon>
        <taxon>Metazoa</taxon>
        <taxon>Spiralia</taxon>
        <taxon>Lophotrochozoa</taxon>
        <taxon>Mollusca</taxon>
        <taxon>Bivalvia</taxon>
        <taxon>Autobranchia</taxon>
        <taxon>Pteriomorphia</taxon>
        <taxon>Pectinida</taxon>
        <taxon>Pectinoidea</taxon>
        <taxon>Pectinidae</taxon>
        <taxon>Mizuhopecten</taxon>
    </lineage>
</organism>
<name>A0A210QL48_MIZYE</name>
<protein>
    <recommendedName>
        <fullName evidence="1">LRAT domain-containing protein</fullName>
    </recommendedName>
</protein>
<proteinExistence type="predicted"/>